<reference evidence="2 3" key="1">
    <citation type="submission" date="2014-05" db="EMBL/GenBank/DDBJ databases">
        <title>Cellulosimicrobium funkei U11 genome.</title>
        <authorList>
            <person name="Hu C."/>
            <person name="Gong Y."/>
            <person name="Wan W."/>
            <person name="Jiang M."/>
        </authorList>
    </citation>
    <scope>NUCLEOTIDE SEQUENCE [LARGE SCALE GENOMIC DNA]</scope>
    <source>
        <strain evidence="2 3">U11</strain>
    </source>
</reference>
<gene>
    <name evidence="2" type="ORF">FB00_19580</name>
</gene>
<evidence type="ECO:0000313" key="2">
    <source>
        <dbReference type="EMBL" id="KLN33087.1"/>
    </source>
</evidence>
<dbReference type="Proteomes" id="UP000035265">
    <property type="component" value="Unassembled WGS sequence"/>
</dbReference>
<dbReference type="AlphaFoldDB" id="A0A0H2KYR2"/>
<dbReference type="EMBL" id="JNBQ01000047">
    <property type="protein sequence ID" value="KLN33087.1"/>
    <property type="molecule type" value="Genomic_DNA"/>
</dbReference>
<keyword evidence="3" id="KW-1185">Reference proteome</keyword>
<comment type="caution">
    <text evidence="2">The sequence shown here is derived from an EMBL/GenBank/DDBJ whole genome shotgun (WGS) entry which is preliminary data.</text>
</comment>
<accession>A0A0H2KYR2</accession>
<evidence type="ECO:0000313" key="3">
    <source>
        <dbReference type="Proteomes" id="UP000035265"/>
    </source>
</evidence>
<proteinExistence type="predicted"/>
<protein>
    <submittedName>
        <fullName evidence="2">Uncharacterized protein</fullName>
    </submittedName>
</protein>
<organism evidence="2 3">
    <name type="scientific">Cellulosimicrobium funkei</name>
    <dbReference type="NCBI Taxonomy" id="264251"/>
    <lineage>
        <taxon>Bacteria</taxon>
        <taxon>Bacillati</taxon>
        <taxon>Actinomycetota</taxon>
        <taxon>Actinomycetes</taxon>
        <taxon>Micrococcales</taxon>
        <taxon>Promicromonosporaceae</taxon>
        <taxon>Cellulosimicrobium</taxon>
    </lineage>
</organism>
<feature type="region of interest" description="Disordered" evidence="1">
    <location>
        <begin position="89"/>
        <end position="112"/>
    </location>
</feature>
<dbReference type="PATRIC" id="fig|264251.5.peg.3968"/>
<name>A0A0H2KYR2_9MICO</name>
<sequence length="119" mass="13054">MRRVFWVGVGVAITVVVVVRGKKILARYAPASLVDQATEQVNGLGEKVVEIARDFRTEFTLARDAREQELMAALLAEGQEDPDVVRARRAAGRHARPAAGDPSPFDDTDDVEDLLGYSF</sequence>
<dbReference type="STRING" id="264251.FB00_19580"/>
<evidence type="ECO:0000256" key="1">
    <source>
        <dbReference type="SAM" id="MobiDB-lite"/>
    </source>
</evidence>
<dbReference type="RefSeq" id="WP_047234516.1">
    <property type="nucleotide sequence ID" value="NZ_JNBQ01000047.1"/>
</dbReference>